<name>A0ABY4F829_9BACI</name>
<dbReference type="Gene3D" id="1.10.530.10">
    <property type="match status" value="1"/>
</dbReference>
<dbReference type="Proteomes" id="UP000831782">
    <property type="component" value="Chromosome"/>
</dbReference>
<feature type="domain" description="Transglycosylase SLT" evidence="1">
    <location>
        <begin position="53"/>
        <end position="159"/>
    </location>
</feature>
<evidence type="ECO:0000259" key="1">
    <source>
        <dbReference type="Pfam" id="PF01464"/>
    </source>
</evidence>
<dbReference type="PANTHER" id="PTHR37423:SF2">
    <property type="entry name" value="MEMBRANE-BOUND LYTIC MUREIN TRANSGLYCOSYLASE C"/>
    <property type="match status" value="1"/>
</dbReference>
<dbReference type="SUPFAM" id="SSF53955">
    <property type="entry name" value="Lysozyme-like"/>
    <property type="match status" value="1"/>
</dbReference>
<gene>
    <name evidence="2" type="ORF">MUN88_14035</name>
</gene>
<dbReference type="PANTHER" id="PTHR37423">
    <property type="entry name" value="SOLUBLE LYTIC MUREIN TRANSGLYCOSYLASE-RELATED"/>
    <property type="match status" value="1"/>
</dbReference>
<organism evidence="2 3">
    <name type="scientific">Gracilibacillus caseinilyticus</name>
    <dbReference type="NCBI Taxonomy" id="2932256"/>
    <lineage>
        <taxon>Bacteria</taxon>
        <taxon>Bacillati</taxon>
        <taxon>Bacillota</taxon>
        <taxon>Bacilli</taxon>
        <taxon>Bacillales</taxon>
        <taxon>Bacillaceae</taxon>
        <taxon>Gracilibacillus</taxon>
    </lineage>
</organism>
<dbReference type="EMBL" id="CP095072">
    <property type="protein sequence ID" value="UOQ50606.1"/>
    <property type="molecule type" value="Genomic_DNA"/>
</dbReference>
<dbReference type="Pfam" id="PF01464">
    <property type="entry name" value="SLT"/>
    <property type="match status" value="1"/>
</dbReference>
<reference evidence="2 3" key="1">
    <citation type="submission" date="2022-04" db="EMBL/GenBank/DDBJ databases">
        <title>Gracilibacillus sp. isolated from saltern.</title>
        <authorList>
            <person name="Won M."/>
            <person name="Lee C.-M."/>
            <person name="Woen H.-Y."/>
            <person name="Kwon S.-W."/>
        </authorList>
    </citation>
    <scope>NUCLEOTIDE SEQUENCE [LARGE SCALE GENOMIC DNA]</scope>
    <source>
        <strain evidence="2 3">SSWR10-1</strain>
    </source>
</reference>
<keyword evidence="3" id="KW-1185">Reference proteome</keyword>
<accession>A0ABY4F829</accession>
<dbReference type="InterPro" id="IPR023346">
    <property type="entry name" value="Lysozyme-like_dom_sf"/>
</dbReference>
<evidence type="ECO:0000313" key="2">
    <source>
        <dbReference type="EMBL" id="UOQ50606.1"/>
    </source>
</evidence>
<sequence>MNNSVQAYTTNNQLPAEQFLNATATSQSIRDVLAGNVQTSISTDQSNQDIQSIIEQAAATYNVDAKLIDAVVQTESNYNTDAVSQAGAQGLMQLMPGTASGLGVTNAFNPTENIFGGTQYLKEMLDRYDGNKSLALAAYNAGPGNVDKYQGIPPFSETQAYVKKVLGSYLA</sequence>
<protein>
    <submittedName>
        <fullName evidence="2">Lytic transglycosylase domain-containing protein</fullName>
    </submittedName>
</protein>
<dbReference type="InterPro" id="IPR008258">
    <property type="entry name" value="Transglycosylase_SLT_dom_1"/>
</dbReference>
<evidence type="ECO:0000313" key="3">
    <source>
        <dbReference type="Proteomes" id="UP000831782"/>
    </source>
</evidence>
<proteinExistence type="predicted"/>
<dbReference type="CDD" id="cd00254">
    <property type="entry name" value="LT-like"/>
    <property type="match status" value="1"/>
</dbReference>